<name>A0A1S9PAY4_9SPHI</name>
<keyword evidence="3" id="KW-1185">Reference proteome</keyword>
<keyword evidence="1" id="KW-1133">Transmembrane helix</keyword>
<protein>
    <submittedName>
        <fullName evidence="2">Uncharacterized protein</fullName>
    </submittedName>
</protein>
<keyword evidence="1" id="KW-0472">Membrane</keyword>
<dbReference type="Proteomes" id="UP000189739">
    <property type="component" value="Unassembled WGS sequence"/>
</dbReference>
<evidence type="ECO:0000256" key="1">
    <source>
        <dbReference type="SAM" id="Phobius"/>
    </source>
</evidence>
<sequence>MKIDWNAILNGSLVFLIVFVIKILLDFNLAKFIVKYFFWLPLRNYFRTKPLKINGKWEENWSLNTSDNFKEKVQRHSHPTVKQFDKYCYAEFIANGKTYGVFGKVVNDSFVGEWFDLNDPIGYFGAFHLLIIDATKMKGKWIGHSKTLHGIREGDWEWQKRK</sequence>
<accession>A0A1S9PAY4</accession>
<dbReference type="AlphaFoldDB" id="A0A1S9PAY4"/>
<gene>
    <name evidence="2" type="ORF">BC343_09910</name>
</gene>
<evidence type="ECO:0000313" key="2">
    <source>
        <dbReference type="EMBL" id="OOQ57977.1"/>
    </source>
</evidence>
<reference evidence="2 3" key="1">
    <citation type="submission" date="2016-07" db="EMBL/GenBank/DDBJ databases">
        <title>Genomic analysis of zinc-resistant bacterium Mucilaginibacter pedocola TBZ30.</title>
        <authorList>
            <person name="Huang J."/>
            <person name="Tang J."/>
        </authorList>
    </citation>
    <scope>NUCLEOTIDE SEQUENCE [LARGE SCALE GENOMIC DNA]</scope>
    <source>
        <strain evidence="2 3">TBZ30</strain>
    </source>
</reference>
<dbReference type="RefSeq" id="WP_078349704.1">
    <property type="nucleotide sequence ID" value="NZ_MBTF01000034.1"/>
</dbReference>
<keyword evidence="1" id="KW-0812">Transmembrane</keyword>
<proteinExistence type="predicted"/>
<comment type="caution">
    <text evidence="2">The sequence shown here is derived from an EMBL/GenBank/DDBJ whole genome shotgun (WGS) entry which is preliminary data.</text>
</comment>
<organism evidence="2 3">
    <name type="scientific">Mucilaginibacter pedocola</name>
    <dbReference type="NCBI Taxonomy" id="1792845"/>
    <lineage>
        <taxon>Bacteria</taxon>
        <taxon>Pseudomonadati</taxon>
        <taxon>Bacteroidota</taxon>
        <taxon>Sphingobacteriia</taxon>
        <taxon>Sphingobacteriales</taxon>
        <taxon>Sphingobacteriaceae</taxon>
        <taxon>Mucilaginibacter</taxon>
    </lineage>
</organism>
<dbReference type="OrthoDB" id="1493989at2"/>
<dbReference type="EMBL" id="MBTF01000034">
    <property type="protein sequence ID" value="OOQ57977.1"/>
    <property type="molecule type" value="Genomic_DNA"/>
</dbReference>
<feature type="transmembrane region" description="Helical" evidence="1">
    <location>
        <begin position="6"/>
        <end position="25"/>
    </location>
</feature>
<evidence type="ECO:0000313" key="3">
    <source>
        <dbReference type="Proteomes" id="UP000189739"/>
    </source>
</evidence>